<dbReference type="KEGG" id="mlz:F6J85_10000"/>
<dbReference type="EMBL" id="CP044232">
    <property type="protein sequence ID" value="QEW03401.1"/>
    <property type="molecule type" value="Genomic_DNA"/>
</dbReference>
<evidence type="ECO:0000313" key="2">
    <source>
        <dbReference type="EMBL" id="QEW03401.1"/>
    </source>
</evidence>
<dbReference type="Gene3D" id="3.40.960.10">
    <property type="entry name" value="VSR Endonuclease"/>
    <property type="match status" value="1"/>
</dbReference>
<proteinExistence type="predicted"/>
<gene>
    <name evidence="2" type="ORF">F6J85_10000</name>
</gene>
<dbReference type="InterPro" id="IPR011335">
    <property type="entry name" value="Restrct_endonuc-II-like"/>
</dbReference>
<dbReference type="AlphaFoldDB" id="A0A5J6L4T2"/>
<dbReference type="Proteomes" id="UP000325516">
    <property type="component" value="Chromosome"/>
</dbReference>
<keyword evidence="3" id="KW-1185">Reference proteome</keyword>
<accession>A0A5J6L4T2</accession>
<sequence length="281" mass="30616">MSRHLALLQWVRERNGVAHTSAARAAGFSKLDVARAVELGLLRRVRRSWVVAPDADPRRAAAAAVSGRTTCVTQAVLLGLWVPNHDGVHVAVASNAARFDAAGLVVHWGAGPAPVAATSNEDPLVNVLFHAARCLPRTEAMVVWESALRVRLADAAVLQAVQWGSPAARELADAASFLSDSGLESRFIAGMRALGVAVRQQIWLDGHPVDVLIGERLVVQLDGFAHHRAADRRRDIAHDARLRLRGYTVLRFDFQQVLFDWAYVEETVVLAIAQRLHVAAR</sequence>
<dbReference type="InterPro" id="IPR007569">
    <property type="entry name" value="DUF559"/>
</dbReference>
<dbReference type="Pfam" id="PF04480">
    <property type="entry name" value="DUF559"/>
    <property type="match status" value="1"/>
</dbReference>
<evidence type="ECO:0000259" key="1">
    <source>
        <dbReference type="Pfam" id="PF04480"/>
    </source>
</evidence>
<feature type="domain" description="DUF559" evidence="1">
    <location>
        <begin position="193"/>
        <end position="270"/>
    </location>
</feature>
<reference evidence="3" key="1">
    <citation type="submission" date="2019-09" db="EMBL/GenBank/DDBJ databases">
        <title>Mumia zhuanghuii sp. nov. isolated from the intestinal contents of plateau pika (Ochotona curzoniae) in the Qinghai-Tibet plateau of China.</title>
        <authorList>
            <person name="Tian Z."/>
        </authorList>
    </citation>
    <scope>NUCLEOTIDE SEQUENCE [LARGE SCALE GENOMIC DNA]</scope>
    <source>
        <strain evidence="3">L-031</strain>
    </source>
</reference>
<dbReference type="RefSeq" id="WP_150924856.1">
    <property type="nucleotide sequence ID" value="NZ_CP044232.1"/>
</dbReference>
<dbReference type="SUPFAM" id="SSF52980">
    <property type="entry name" value="Restriction endonuclease-like"/>
    <property type="match status" value="1"/>
</dbReference>
<organism evidence="2 3">
    <name type="scientific">Microbacterium lushaniae</name>
    <dbReference type="NCBI Taxonomy" id="2614639"/>
    <lineage>
        <taxon>Bacteria</taxon>
        <taxon>Bacillati</taxon>
        <taxon>Actinomycetota</taxon>
        <taxon>Actinomycetes</taxon>
        <taxon>Micrococcales</taxon>
        <taxon>Microbacteriaceae</taxon>
        <taxon>Microbacterium</taxon>
    </lineage>
</organism>
<name>A0A5J6L4T2_9MICO</name>
<evidence type="ECO:0000313" key="3">
    <source>
        <dbReference type="Proteomes" id="UP000325516"/>
    </source>
</evidence>
<protein>
    <submittedName>
        <fullName evidence="2">DUF559 domain-containing protein</fullName>
    </submittedName>
</protein>